<dbReference type="Gene3D" id="1.10.3720.10">
    <property type="entry name" value="MetI-like"/>
    <property type="match status" value="1"/>
</dbReference>
<evidence type="ECO:0000256" key="4">
    <source>
        <dbReference type="ARBA" id="ARBA00022519"/>
    </source>
</evidence>
<dbReference type="InterPro" id="IPR025966">
    <property type="entry name" value="OppC_N"/>
</dbReference>
<evidence type="ECO:0000256" key="2">
    <source>
        <dbReference type="ARBA" id="ARBA00022448"/>
    </source>
</evidence>
<feature type="transmembrane region" description="Helical" evidence="12">
    <location>
        <begin position="237"/>
        <end position="257"/>
    </location>
</feature>
<keyword evidence="4" id="KW-0997">Cell inner membrane</keyword>
<evidence type="ECO:0000256" key="6">
    <source>
        <dbReference type="ARBA" id="ARBA00022856"/>
    </source>
</evidence>
<dbReference type="PANTHER" id="PTHR43386:SF2">
    <property type="entry name" value="OLIGOPEPTIDE TRANSPORT SYSTEM PERMEASE PROTEIN OPPC"/>
    <property type="match status" value="1"/>
</dbReference>
<protein>
    <recommendedName>
        <fullName evidence="11">Oligopeptide transport system permease protein OppC</fullName>
    </recommendedName>
</protein>
<dbReference type="GO" id="GO:0005886">
    <property type="term" value="C:plasma membrane"/>
    <property type="evidence" value="ECO:0007669"/>
    <property type="project" value="UniProtKB-SubCell"/>
</dbReference>
<dbReference type="EMBL" id="VYDA01000460">
    <property type="protein sequence ID" value="MYH62591.1"/>
    <property type="molecule type" value="Genomic_DNA"/>
</dbReference>
<keyword evidence="9 12" id="KW-0472">Membrane</keyword>
<feature type="domain" description="ABC transmembrane type-1" evidence="13">
    <location>
        <begin position="100"/>
        <end position="313"/>
    </location>
</feature>
<dbReference type="InterPro" id="IPR050366">
    <property type="entry name" value="BP-dependent_transpt_permease"/>
</dbReference>
<evidence type="ECO:0000256" key="12">
    <source>
        <dbReference type="RuleBase" id="RU363032"/>
    </source>
</evidence>
<keyword evidence="2 12" id="KW-0813">Transport</keyword>
<dbReference type="InterPro" id="IPR000515">
    <property type="entry name" value="MetI-like"/>
</dbReference>
<name>A0A6B1G3D7_9CHLR</name>
<evidence type="ECO:0000259" key="13">
    <source>
        <dbReference type="PROSITE" id="PS50928"/>
    </source>
</evidence>
<proteinExistence type="inferred from homology"/>
<evidence type="ECO:0000256" key="7">
    <source>
        <dbReference type="ARBA" id="ARBA00022927"/>
    </source>
</evidence>
<gene>
    <name evidence="14" type="ORF">F4148_12830</name>
</gene>
<dbReference type="GO" id="GO:0015031">
    <property type="term" value="P:protein transport"/>
    <property type="evidence" value="ECO:0007669"/>
    <property type="project" value="UniProtKB-KW"/>
</dbReference>
<dbReference type="PANTHER" id="PTHR43386">
    <property type="entry name" value="OLIGOPEPTIDE TRANSPORT SYSTEM PERMEASE PROTEIN APPC"/>
    <property type="match status" value="1"/>
</dbReference>
<evidence type="ECO:0000256" key="1">
    <source>
        <dbReference type="ARBA" id="ARBA00004429"/>
    </source>
</evidence>
<feature type="transmembrane region" description="Helical" evidence="12">
    <location>
        <begin position="294"/>
        <end position="313"/>
    </location>
</feature>
<evidence type="ECO:0000256" key="3">
    <source>
        <dbReference type="ARBA" id="ARBA00022475"/>
    </source>
</evidence>
<feature type="transmembrane region" description="Helical" evidence="12">
    <location>
        <begin position="135"/>
        <end position="155"/>
    </location>
</feature>
<dbReference type="GO" id="GO:0015833">
    <property type="term" value="P:peptide transport"/>
    <property type="evidence" value="ECO:0007669"/>
    <property type="project" value="UniProtKB-KW"/>
</dbReference>
<keyword evidence="8 12" id="KW-1133">Transmembrane helix</keyword>
<accession>A0A6B1G3D7</accession>
<dbReference type="AlphaFoldDB" id="A0A6B1G3D7"/>
<comment type="caution">
    <text evidence="14">The sequence shown here is derived from an EMBL/GenBank/DDBJ whole genome shotgun (WGS) entry which is preliminary data.</text>
</comment>
<reference evidence="14" key="1">
    <citation type="submission" date="2019-09" db="EMBL/GenBank/DDBJ databases">
        <title>Characterisation of the sponge microbiome using genome-centric metagenomics.</title>
        <authorList>
            <person name="Engelberts J.P."/>
            <person name="Robbins S.J."/>
            <person name="De Goeij J.M."/>
            <person name="Aranda M."/>
            <person name="Bell S.C."/>
            <person name="Webster N.S."/>
        </authorList>
    </citation>
    <scope>NUCLEOTIDE SEQUENCE</scope>
    <source>
        <strain evidence="14">SB0675_bin_29</strain>
    </source>
</reference>
<dbReference type="SUPFAM" id="SSF161098">
    <property type="entry name" value="MetI-like"/>
    <property type="match status" value="1"/>
</dbReference>
<dbReference type="InterPro" id="IPR035906">
    <property type="entry name" value="MetI-like_sf"/>
</dbReference>
<evidence type="ECO:0000256" key="5">
    <source>
        <dbReference type="ARBA" id="ARBA00022692"/>
    </source>
</evidence>
<comment type="subcellular location">
    <subcellularLocation>
        <location evidence="1">Cell inner membrane</location>
        <topology evidence="1">Multi-pass membrane protein</topology>
    </subcellularLocation>
    <subcellularLocation>
        <location evidence="12">Cell membrane</location>
        <topology evidence="12">Multi-pass membrane protein</topology>
    </subcellularLocation>
</comment>
<evidence type="ECO:0000256" key="11">
    <source>
        <dbReference type="ARBA" id="ARBA00072251"/>
    </source>
</evidence>
<comment type="similarity">
    <text evidence="10">Belongs to the binding-protein-dependent transport system permease family. OppBC subfamily.</text>
</comment>
<dbReference type="Pfam" id="PF12911">
    <property type="entry name" value="OppC_N"/>
    <property type="match status" value="1"/>
</dbReference>
<evidence type="ECO:0000256" key="8">
    <source>
        <dbReference type="ARBA" id="ARBA00022989"/>
    </source>
</evidence>
<evidence type="ECO:0000313" key="14">
    <source>
        <dbReference type="EMBL" id="MYH62591.1"/>
    </source>
</evidence>
<keyword evidence="7" id="KW-0653">Protein transport</keyword>
<dbReference type="GO" id="GO:0055085">
    <property type="term" value="P:transmembrane transport"/>
    <property type="evidence" value="ECO:0007669"/>
    <property type="project" value="InterPro"/>
</dbReference>
<sequence>MTEKQDVERTLELNHSQSREIEARSLWGDAFRRLVRSKTSLLGLGIFMLFVFAAIFGLALSPYDYLRQDLYALEQGPSWAHPFGTDELGRDFLTRIIAGARTALFVGVFVTILQVGSGVLIGATAAYLGGWIDTLLMWTVDTILSFPHFLLAVFINATLENPIEDAMIAVAERTGWQWANNTVYIDYVVVFGALAMVGWGPIARLVRGQILSLRAQDFILSAEAVGVRTPRIVLRHLLPNALGPVIVAATAGFGSIVLAESSLSFLGIGIQPPGASWGAMITENMGVWRERPHLVAVPGITLSLIVFAANFLGDGLNDALNPRSRQ</sequence>
<feature type="transmembrane region" description="Helical" evidence="12">
    <location>
        <begin position="184"/>
        <end position="206"/>
    </location>
</feature>
<feature type="transmembrane region" description="Helical" evidence="12">
    <location>
        <begin position="41"/>
        <end position="60"/>
    </location>
</feature>
<evidence type="ECO:0000256" key="9">
    <source>
        <dbReference type="ARBA" id="ARBA00023136"/>
    </source>
</evidence>
<keyword evidence="3" id="KW-1003">Cell membrane</keyword>
<organism evidence="14">
    <name type="scientific">Caldilineaceae bacterium SB0675_bin_29</name>
    <dbReference type="NCBI Taxonomy" id="2605266"/>
    <lineage>
        <taxon>Bacteria</taxon>
        <taxon>Bacillati</taxon>
        <taxon>Chloroflexota</taxon>
        <taxon>Caldilineae</taxon>
        <taxon>Caldilineales</taxon>
        <taxon>Caldilineaceae</taxon>
    </lineage>
</organism>
<dbReference type="Pfam" id="PF00528">
    <property type="entry name" value="BPD_transp_1"/>
    <property type="match status" value="1"/>
</dbReference>
<feature type="transmembrane region" description="Helical" evidence="12">
    <location>
        <begin position="103"/>
        <end position="128"/>
    </location>
</feature>
<keyword evidence="5 12" id="KW-0812">Transmembrane</keyword>
<dbReference type="CDD" id="cd06261">
    <property type="entry name" value="TM_PBP2"/>
    <property type="match status" value="1"/>
</dbReference>
<keyword evidence="6" id="KW-0571">Peptide transport</keyword>
<dbReference type="PROSITE" id="PS50928">
    <property type="entry name" value="ABC_TM1"/>
    <property type="match status" value="1"/>
</dbReference>
<evidence type="ECO:0000256" key="10">
    <source>
        <dbReference type="ARBA" id="ARBA00024202"/>
    </source>
</evidence>